<evidence type="ECO:0000313" key="3">
    <source>
        <dbReference type="Proteomes" id="UP000181884"/>
    </source>
</evidence>
<proteinExistence type="predicted"/>
<evidence type="ECO:0000313" key="2">
    <source>
        <dbReference type="EMBL" id="OJG17742.1"/>
    </source>
</evidence>
<keyword evidence="1" id="KW-0812">Transmembrane</keyword>
<keyword evidence="3" id="KW-1185">Reference proteome</keyword>
<dbReference type="EMBL" id="JXKH01000007">
    <property type="protein sequence ID" value="OJG17742.1"/>
    <property type="molecule type" value="Genomic_DNA"/>
</dbReference>
<dbReference type="AlphaFoldDB" id="A0A1L8RDH1"/>
<name>A0A1L8RDH1_9ENTE</name>
<dbReference type="InterPro" id="IPR010178">
    <property type="entry name" value="Lit"/>
</dbReference>
<reference evidence="2 3" key="1">
    <citation type="submission" date="2014-12" db="EMBL/GenBank/DDBJ databases">
        <title>Draft genome sequences of 29 type strains of Enterococci.</title>
        <authorList>
            <person name="Zhong Z."/>
            <person name="Sun Z."/>
            <person name="Liu W."/>
            <person name="Zhang W."/>
            <person name="Zhang H."/>
        </authorList>
    </citation>
    <scope>NUCLEOTIDE SEQUENCE [LARGE SCALE GENOMIC DNA]</scope>
    <source>
        <strain evidence="2 3">DSM 17029</strain>
    </source>
</reference>
<feature type="transmembrane region" description="Helical" evidence="1">
    <location>
        <begin position="80"/>
        <end position="99"/>
    </location>
</feature>
<accession>A0A1L8RDH1</accession>
<comment type="caution">
    <text evidence="2">The sequence shown here is derived from an EMBL/GenBank/DDBJ whole genome shotgun (WGS) entry which is preliminary data.</text>
</comment>
<evidence type="ECO:0000256" key="1">
    <source>
        <dbReference type="SAM" id="Phobius"/>
    </source>
</evidence>
<gene>
    <name evidence="2" type="ORF">RU97_GL002532</name>
</gene>
<dbReference type="STRING" id="214095.RU97_GL002532"/>
<feature type="transmembrane region" description="Helical" evidence="1">
    <location>
        <begin position="119"/>
        <end position="143"/>
    </location>
</feature>
<feature type="transmembrane region" description="Helical" evidence="1">
    <location>
        <begin position="166"/>
        <end position="188"/>
    </location>
</feature>
<dbReference type="Pfam" id="PF07314">
    <property type="entry name" value="Lit"/>
    <property type="match status" value="1"/>
</dbReference>
<organism evidence="2 3">
    <name type="scientific">Enterococcus canis</name>
    <dbReference type="NCBI Taxonomy" id="214095"/>
    <lineage>
        <taxon>Bacteria</taxon>
        <taxon>Bacillati</taxon>
        <taxon>Bacillota</taxon>
        <taxon>Bacilli</taxon>
        <taxon>Lactobacillales</taxon>
        <taxon>Enterococcaceae</taxon>
        <taxon>Enterococcus</taxon>
    </lineage>
</organism>
<dbReference type="NCBIfam" id="TIGR01906">
    <property type="entry name" value="integ_TIGR01906"/>
    <property type="match status" value="1"/>
</dbReference>
<keyword evidence="1" id="KW-0472">Membrane</keyword>
<sequence>MILCIVSLAILITINFRPLYVFDIGHLNILDYTTLSEKELLKNFDLLMRYLNTPWITELKLPDFPMSTSGAFHFYEVKRLFLLDYVVFAVTLIPAGLYLRYLKNHGFWRVIRPMQWAMLLPVLFGFLMMIGFDQFFVAFHGLFFNNDAWLFNPATDPIINVLPEQFFMHCFILFFVLIEGFFFFFYWLGRRDLKIKK</sequence>
<keyword evidence="1" id="KW-1133">Transmembrane helix</keyword>
<protein>
    <submittedName>
        <fullName evidence="2">Membrane protein</fullName>
    </submittedName>
</protein>
<dbReference type="Proteomes" id="UP000181884">
    <property type="component" value="Unassembled WGS sequence"/>
</dbReference>